<evidence type="ECO:0000256" key="13">
    <source>
        <dbReference type="ARBA" id="ARBA00023136"/>
    </source>
</evidence>
<keyword evidence="7 14" id="KW-0479">Metal-binding</keyword>
<comment type="subcellular location">
    <subcellularLocation>
        <location evidence="4">Endoplasmic reticulum membrane</location>
        <topology evidence="4">Peripheral membrane protein</topology>
    </subcellularLocation>
    <subcellularLocation>
        <location evidence="3">Microsome membrane</location>
        <topology evidence="3">Peripheral membrane protein</topology>
    </subcellularLocation>
</comment>
<dbReference type="GO" id="GO:0006805">
    <property type="term" value="P:xenobiotic metabolic process"/>
    <property type="evidence" value="ECO:0007669"/>
    <property type="project" value="TreeGrafter"/>
</dbReference>
<dbReference type="OMA" id="LLWFMNA"/>
<evidence type="ECO:0000313" key="17">
    <source>
        <dbReference type="Proteomes" id="UP000198287"/>
    </source>
</evidence>
<dbReference type="EMBL" id="LNIX01000007">
    <property type="protein sequence ID" value="OXA51982.1"/>
    <property type="molecule type" value="Genomic_DNA"/>
</dbReference>
<dbReference type="PANTHER" id="PTHR24300:SF375">
    <property type="entry name" value="CYTOCHROME P450 FAMILY"/>
    <property type="match status" value="1"/>
</dbReference>
<dbReference type="AlphaFoldDB" id="A0A226E2M0"/>
<evidence type="ECO:0000256" key="2">
    <source>
        <dbReference type="ARBA" id="ARBA00003690"/>
    </source>
</evidence>
<keyword evidence="9" id="KW-0492">Microsome</keyword>
<gene>
    <name evidence="16" type="ORF">Fcan01_13053</name>
</gene>
<dbReference type="InterPro" id="IPR002401">
    <property type="entry name" value="Cyt_P450_E_grp-I"/>
</dbReference>
<evidence type="ECO:0000256" key="7">
    <source>
        <dbReference type="ARBA" id="ARBA00022723"/>
    </source>
</evidence>
<dbReference type="OrthoDB" id="3945418at2759"/>
<dbReference type="GO" id="GO:0016712">
    <property type="term" value="F:oxidoreductase activity, acting on paired donors, with incorporation or reduction of molecular oxygen, reduced flavin or flavoprotein as one donor, and incorporation of one atom of oxygen"/>
    <property type="evidence" value="ECO:0007669"/>
    <property type="project" value="TreeGrafter"/>
</dbReference>
<name>A0A226E2M0_FOLCA</name>
<evidence type="ECO:0000256" key="15">
    <source>
        <dbReference type="RuleBase" id="RU000461"/>
    </source>
</evidence>
<dbReference type="PANTHER" id="PTHR24300">
    <property type="entry name" value="CYTOCHROME P450 508A4-RELATED"/>
    <property type="match status" value="1"/>
</dbReference>
<accession>A0A226E2M0</accession>
<evidence type="ECO:0000313" key="16">
    <source>
        <dbReference type="EMBL" id="OXA51982.1"/>
    </source>
</evidence>
<evidence type="ECO:0000256" key="10">
    <source>
        <dbReference type="ARBA" id="ARBA00023002"/>
    </source>
</evidence>
<evidence type="ECO:0000256" key="14">
    <source>
        <dbReference type="PIRSR" id="PIRSR602401-1"/>
    </source>
</evidence>
<sequence length="504" mass="56892">MLVLWFLIFLLILFYVRHFIKWKHGPPGPLPLPLVGNLVQLIMMGTQPHLAIARLSKKYGDIFRLQIGTQDFVFASSIEALVNLYTRDEALGRDVYGTLLDRSAGQNTGIIMAVGETWEINRKWTFKTLNRLGLRKGSGIEDSINEQCDFVVKSCETALSTRGTGWVAIDVSPMFLIPVTKVVFRLVMGDRIDDADNGAALEKLIYLSEEMAKSTSLGAGLDAAFPFLRFIVPKLTGRNVQMKCYTSIRDAAQKLLDAIRLEQKSSSLNDDPKSLAHLYIQEMDNDPSSALFSDFHFGSLYMDLLQAASDTTNSYLQCLILFSVTQRSCQEKIYEEIVNIIGTCNRATLEHRRLMPYTESFMLETHRHSKIVPTLLPHKITKEFTIGKYIIPQDTQILADIHSVNFDERIWKNPMEFDPTRFLDTDGSVSKEKRKLCVPFGVGRRACPGESVAEWTAFIFLVNIIRSFMLAVVPGENPPMTEMHVGITSGPHPFKVAISRREIN</sequence>
<evidence type="ECO:0000256" key="6">
    <source>
        <dbReference type="ARBA" id="ARBA00022617"/>
    </source>
</evidence>
<dbReference type="PRINTS" id="PR00463">
    <property type="entry name" value="EP450I"/>
</dbReference>
<comment type="function">
    <text evidence="2">May be involved in the metabolism of insect hormones and in the breakdown of synthetic insecticides.</text>
</comment>
<organism evidence="16 17">
    <name type="scientific">Folsomia candida</name>
    <name type="common">Springtail</name>
    <dbReference type="NCBI Taxonomy" id="158441"/>
    <lineage>
        <taxon>Eukaryota</taxon>
        <taxon>Metazoa</taxon>
        <taxon>Ecdysozoa</taxon>
        <taxon>Arthropoda</taxon>
        <taxon>Hexapoda</taxon>
        <taxon>Collembola</taxon>
        <taxon>Entomobryomorpha</taxon>
        <taxon>Isotomoidea</taxon>
        <taxon>Isotomidae</taxon>
        <taxon>Proisotominae</taxon>
        <taxon>Folsomia</taxon>
    </lineage>
</organism>
<evidence type="ECO:0000256" key="8">
    <source>
        <dbReference type="ARBA" id="ARBA00022824"/>
    </source>
</evidence>
<evidence type="ECO:0000256" key="3">
    <source>
        <dbReference type="ARBA" id="ARBA00004174"/>
    </source>
</evidence>
<keyword evidence="17" id="KW-1185">Reference proteome</keyword>
<protein>
    <submittedName>
        <fullName evidence="16">Methyl farnesoate epoxidase</fullName>
    </submittedName>
</protein>
<keyword evidence="8" id="KW-0256">Endoplasmic reticulum</keyword>
<evidence type="ECO:0000256" key="11">
    <source>
        <dbReference type="ARBA" id="ARBA00023004"/>
    </source>
</evidence>
<dbReference type="Pfam" id="PF00067">
    <property type="entry name" value="p450"/>
    <property type="match status" value="1"/>
</dbReference>
<dbReference type="InterPro" id="IPR001128">
    <property type="entry name" value="Cyt_P450"/>
</dbReference>
<keyword evidence="10 15" id="KW-0560">Oxidoreductase</keyword>
<dbReference type="Proteomes" id="UP000198287">
    <property type="component" value="Unassembled WGS sequence"/>
</dbReference>
<dbReference type="SUPFAM" id="SSF48264">
    <property type="entry name" value="Cytochrome P450"/>
    <property type="match status" value="1"/>
</dbReference>
<keyword evidence="6 14" id="KW-0349">Heme</keyword>
<comment type="caution">
    <text evidence="16">The sequence shown here is derived from an EMBL/GenBank/DDBJ whole genome shotgun (WGS) entry which is preliminary data.</text>
</comment>
<evidence type="ECO:0000256" key="4">
    <source>
        <dbReference type="ARBA" id="ARBA00004406"/>
    </source>
</evidence>
<dbReference type="Gene3D" id="1.10.630.10">
    <property type="entry name" value="Cytochrome P450"/>
    <property type="match status" value="1"/>
</dbReference>
<evidence type="ECO:0000256" key="5">
    <source>
        <dbReference type="ARBA" id="ARBA00010617"/>
    </source>
</evidence>
<comment type="similarity">
    <text evidence="5 15">Belongs to the cytochrome P450 family.</text>
</comment>
<evidence type="ECO:0000256" key="12">
    <source>
        <dbReference type="ARBA" id="ARBA00023033"/>
    </source>
</evidence>
<comment type="cofactor">
    <cofactor evidence="1 14">
        <name>heme</name>
        <dbReference type="ChEBI" id="CHEBI:30413"/>
    </cofactor>
</comment>
<dbReference type="InterPro" id="IPR036396">
    <property type="entry name" value="Cyt_P450_sf"/>
</dbReference>
<dbReference type="PROSITE" id="PS00086">
    <property type="entry name" value="CYTOCHROME_P450"/>
    <property type="match status" value="1"/>
</dbReference>
<dbReference type="InterPro" id="IPR017972">
    <property type="entry name" value="Cyt_P450_CS"/>
</dbReference>
<evidence type="ECO:0000256" key="1">
    <source>
        <dbReference type="ARBA" id="ARBA00001971"/>
    </source>
</evidence>
<dbReference type="InterPro" id="IPR050182">
    <property type="entry name" value="Cytochrome_P450_fam2"/>
</dbReference>
<dbReference type="GO" id="GO:0005789">
    <property type="term" value="C:endoplasmic reticulum membrane"/>
    <property type="evidence" value="ECO:0007669"/>
    <property type="project" value="UniProtKB-SubCell"/>
</dbReference>
<feature type="binding site" description="axial binding residue" evidence="14">
    <location>
        <position position="447"/>
    </location>
    <ligand>
        <name>heme</name>
        <dbReference type="ChEBI" id="CHEBI:30413"/>
    </ligand>
    <ligandPart>
        <name>Fe</name>
        <dbReference type="ChEBI" id="CHEBI:18248"/>
    </ligandPart>
</feature>
<keyword evidence="12 15" id="KW-0503">Monooxygenase</keyword>
<dbReference type="GO" id="GO:0020037">
    <property type="term" value="F:heme binding"/>
    <property type="evidence" value="ECO:0007669"/>
    <property type="project" value="InterPro"/>
</dbReference>
<keyword evidence="11 14" id="KW-0408">Iron</keyword>
<dbReference type="GO" id="GO:0006082">
    <property type="term" value="P:organic acid metabolic process"/>
    <property type="evidence" value="ECO:0007669"/>
    <property type="project" value="TreeGrafter"/>
</dbReference>
<proteinExistence type="inferred from homology"/>
<keyword evidence="13" id="KW-0472">Membrane</keyword>
<dbReference type="FunFam" id="1.10.630.10:FF:000238">
    <property type="entry name" value="Cytochrome P450 2A6"/>
    <property type="match status" value="1"/>
</dbReference>
<reference evidence="16 17" key="1">
    <citation type="submission" date="2015-12" db="EMBL/GenBank/DDBJ databases">
        <title>The genome of Folsomia candida.</title>
        <authorList>
            <person name="Faddeeva A."/>
            <person name="Derks M.F."/>
            <person name="Anvar Y."/>
            <person name="Smit S."/>
            <person name="Van Straalen N."/>
            <person name="Roelofs D."/>
        </authorList>
    </citation>
    <scope>NUCLEOTIDE SEQUENCE [LARGE SCALE GENOMIC DNA]</scope>
    <source>
        <strain evidence="16 17">VU population</strain>
        <tissue evidence="16">Whole body</tissue>
    </source>
</reference>
<evidence type="ECO:0000256" key="9">
    <source>
        <dbReference type="ARBA" id="ARBA00022848"/>
    </source>
</evidence>
<dbReference type="GO" id="GO:0005506">
    <property type="term" value="F:iron ion binding"/>
    <property type="evidence" value="ECO:0007669"/>
    <property type="project" value="InterPro"/>
</dbReference>